<dbReference type="AlphaFoldDB" id="A0A089NTB2"/>
<dbReference type="Gene3D" id="1.10.10.1550">
    <property type="entry name" value="ROS/MUCR transcriptional regulator protein"/>
    <property type="match status" value="1"/>
</dbReference>
<evidence type="ECO:0000256" key="2">
    <source>
        <dbReference type="SAM" id="MobiDB-lite"/>
    </source>
</evidence>
<name>A0A089NTB2_9HYPH</name>
<dbReference type="HOGENOM" id="CLU_106247_0_0_5"/>
<comment type="similarity">
    <text evidence="1">Belongs to the ros/MucR family.</text>
</comment>
<dbReference type="KEGG" id="mor:MOC_3421"/>
<sequence length="188" mass="20057">MDENTQVSGPDQLDFVQLTSDIVAAYVSNNSVRPADLPALLSEVHAAVAGLNSAPASTDTKVEKLTPSQIRKSITPDALISFIDGKPYKTLKRHLSGNGLTIEEYRERYGLPRDYPTVAASYSEQRSKLALALGLGNQRRNAAAKAAAVDETITGAPKSRGRKKAAEPAAAQAEKPARTRKSKKAAAE</sequence>
<dbReference type="EMBL" id="CP003811">
    <property type="protein sequence ID" value="AIQ91176.1"/>
    <property type="molecule type" value="Genomic_DNA"/>
</dbReference>
<accession>A0A089NTB2</accession>
<dbReference type="Pfam" id="PF05443">
    <property type="entry name" value="ROS_MUCR"/>
    <property type="match status" value="1"/>
</dbReference>
<gene>
    <name evidence="3" type="ORF">MOC_3421</name>
</gene>
<protein>
    <submittedName>
        <fullName evidence="3">MucR family transcriptional regulator</fullName>
    </submittedName>
</protein>
<feature type="region of interest" description="Disordered" evidence="2">
    <location>
        <begin position="143"/>
        <end position="188"/>
    </location>
</feature>
<evidence type="ECO:0000256" key="1">
    <source>
        <dbReference type="ARBA" id="ARBA00007031"/>
    </source>
</evidence>
<dbReference type="InterPro" id="IPR008807">
    <property type="entry name" value="ROS_MUCR"/>
</dbReference>
<dbReference type="InterPro" id="IPR041920">
    <property type="entry name" value="ROS/MUCR_sf"/>
</dbReference>
<dbReference type="STRING" id="693986.MOC_3421"/>
<dbReference type="Proteomes" id="UP000029492">
    <property type="component" value="Chromosome"/>
</dbReference>
<dbReference type="GO" id="GO:0003677">
    <property type="term" value="F:DNA binding"/>
    <property type="evidence" value="ECO:0007669"/>
    <property type="project" value="InterPro"/>
</dbReference>
<organism evidence="3 4">
    <name type="scientific">Methylobacterium oryzae CBMB20</name>
    <dbReference type="NCBI Taxonomy" id="693986"/>
    <lineage>
        <taxon>Bacteria</taxon>
        <taxon>Pseudomonadati</taxon>
        <taxon>Pseudomonadota</taxon>
        <taxon>Alphaproteobacteria</taxon>
        <taxon>Hyphomicrobiales</taxon>
        <taxon>Methylobacteriaceae</taxon>
        <taxon>Methylobacterium</taxon>
    </lineage>
</organism>
<evidence type="ECO:0000313" key="4">
    <source>
        <dbReference type="Proteomes" id="UP000029492"/>
    </source>
</evidence>
<dbReference type="GO" id="GO:0006355">
    <property type="term" value="P:regulation of DNA-templated transcription"/>
    <property type="evidence" value="ECO:0007669"/>
    <property type="project" value="InterPro"/>
</dbReference>
<keyword evidence="4" id="KW-1185">Reference proteome</keyword>
<reference evidence="3 4" key="1">
    <citation type="journal article" date="2014" name="PLoS ONE">
        <title>Genome Information of Methylobacterium oryzae, a Plant-Probiotic Methylotroph in the Phyllosphere.</title>
        <authorList>
            <person name="Kwak M.J."/>
            <person name="Jeong H."/>
            <person name="Madhaiyan M."/>
            <person name="Lee Y."/>
            <person name="Sa T.M."/>
            <person name="Oh T.K."/>
            <person name="Kim J.F."/>
        </authorList>
    </citation>
    <scope>NUCLEOTIDE SEQUENCE [LARGE SCALE GENOMIC DNA]</scope>
    <source>
        <strain evidence="3 4">CBMB20</strain>
    </source>
</reference>
<dbReference type="GO" id="GO:0008270">
    <property type="term" value="F:zinc ion binding"/>
    <property type="evidence" value="ECO:0007669"/>
    <property type="project" value="InterPro"/>
</dbReference>
<dbReference type="eggNOG" id="COG4957">
    <property type="taxonomic scope" value="Bacteria"/>
</dbReference>
<evidence type="ECO:0000313" key="3">
    <source>
        <dbReference type="EMBL" id="AIQ91176.1"/>
    </source>
</evidence>
<dbReference type="RefSeq" id="WP_043758278.1">
    <property type="nucleotide sequence ID" value="NZ_CP003811.1"/>
</dbReference>
<feature type="compositionally biased region" description="Basic residues" evidence="2">
    <location>
        <begin position="178"/>
        <end position="188"/>
    </location>
</feature>
<proteinExistence type="inferred from homology"/>